<reference evidence="2" key="1">
    <citation type="submission" date="2017-05" db="EMBL/GenBank/DDBJ databases">
        <authorList>
            <person name="Ray J."/>
            <person name="Price M."/>
            <person name="Deutschbauer A."/>
        </authorList>
    </citation>
    <scope>NUCLEOTIDE SEQUENCE [LARGE SCALE GENOMIC DNA]</scope>
    <source>
        <strain evidence="2">DSM 19842</strain>
    </source>
</reference>
<dbReference type="OrthoDB" id="285993at2"/>
<dbReference type="InterPro" id="IPR036583">
    <property type="entry name" value="23S_rRNA_IVS_sf"/>
</dbReference>
<dbReference type="NCBIfam" id="TIGR02436">
    <property type="entry name" value="four helix bundle protein"/>
    <property type="match status" value="1"/>
</dbReference>
<accession>A0A1X9YNW2</accession>
<organism evidence="1 2">
    <name type="scientific">Pontibacter actiniarum</name>
    <dbReference type="NCBI Taxonomy" id="323450"/>
    <lineage>
        <taxon>Bacteria</taxon>
        <taxon>Pseudomonadati</taxon>
        <taxon>Bacteroidota</taxon>
        <taxon>Cytophagia</taxon>
        <taxon>Cytophagales</taxon>
        <taxon>Hymenobacteraceae</taxon>
        <taxon>Pontibacter</taxon>
    </lineage>
</organism>
<name>A0A1X9YNW2_9BACT</name>
<dbReference type="InterPro" id="IPR012657">
    <property type="entry name" value="23S_rRNA-intervening_sequence"/>
</dbReference>
<dbReference type="PANTHER" id="PTHR38471">
    <property type="entry name" value="FOUR HELIX BUNDLE PROTEIN"/>
    <property type="match status" value="1"/>
</dbReference>
<dbReference type="KEGG" id="pact:CA264_03245"/>
<gene>
    <name evidence="1" type="ORF">CA264_03245</name>
</gene>
<dbReference type="EMBL" id="CP021235">
    <property type="protein sequence ID" value="ARS34534.1"/>
    <property type="molecule type" value="Genomic_DNA"/>
</dbReference>
<dbReference type="Proteomes" id="UP000266292">
    <property type="component" value="Chromosome"/>
</dbReference>
<keyword evidence="2" id="KW-1185">Reference proteome</keyword>
<protein>
    <submittedName>
        <fullName evidence="1">Four helix bundle protein</fullName>
    </submittedName>
</protein>
<dbReference type="RefSeq" id="WP_051364295.1">
    <property type="nucleotide sequence ID" value="NZ_CP021235.1"/>
</dbReference>
<dbReference type="PIRSF" id="PIRSF035652">
    <property type="entry name" value="CHP02436"/>
    <property type="match status" value="1"/>
</dbReference>
<dbReference type="STRING" id="709015.GCA_000472485_00643"/>
<dbReference type="AlphaFoldDB" id="A0A1X9YNW2"/>
<dbReference type="SUPFAM" id="SSF158446">
    <property type="entry name" value="IVS-encoded protein-like"/>
    <property type="match status" value="1"/>
</dbReference>
<evidence type="ECO:0000313" key="2">
    <source>
        <dbReference type="Proteomes" id="UP000266292"/>
    </source>
</evidence>
<evidence type="ECO:0000313" key="1">
    <source>
        <dbReference type="EMBL" id="ARS34534.1"/>
    </source>
</evidence>
<proteinExistence type="predicted"/>
<dbReference type="Pfam" id="PF05635">
    <property type="entry name" value="23S_rRNA_IVP"/>
    <property type="match status" value="1"/>
</dbReference>
<sequence length="125" mass="14096">MSELDRTPKDQFVEQFRQRTKKLALDVIRFSQGLPKSEEVTVMKRQILRSATSVGANYRAACRARSSAELYSKISIVIEEADETLFWLELLEESGATSKSTTAPLVKETTEILSVLAKARKNTTR</sequence>
<dbReference type="PANTHER" id="PTHR38471:SF2">
    <property type="entry name" value="FOUR HELIX BUNDLE PROTEIN"/>
    <property type="match status" value="1"/>
</dbReference>
<dbReference type="Gene3D" id="1.20.1440.60">
    <property type="entry name" value="23S rRNA-intervening sequence"/>
    <property type="match status" value="1"/>
</dbReference>